<evidence type="ECO:0000313" key="3">
    <source>
        <dbReference type="Proteomes" id="UP001320245"/>
    </source>
</evidence>
<reference evidence="2 3" key="1">
    <citation type="journal article" date="2023" name="PLoS ONE">
        <title>Cytospora paraplurivora sp. nov. isolated from orchards with fruit tree decline syndrome in Ontario, Canada.</title>
        <authorList>
            <person name="Ilyukhin E."/>
            <person name="Nguyen H.D.T."/>
            <person name="Castle A.J."/>
            <person name="Ellouze W."/>
        </authorList>
    </citation>
    <scope>NUCLEOTIDE SEQUENCE [LARGE SCALE GENOMIC DNA]</scope>
    <source>
        <strain evidence="2 3">FDS-564</strain>
    </source>
</reference>
<proteinExistence type="predicted"/>
<comment type="caution">
    <text evidence="2">The sequence shown here is derived from an EMBL/GenBank/DDBJ whole genome shotgun (WGS) entry which is preliminary data.</text>
</comment>
<keyword evidence="3" id="KW-1185">Reference proteome</keyword>
<evidence type="ECO:0000256" key="1">
    <source>
        <dbReference type="SAM" id="MobiDB-lite"/>
    </source>
</evidence>
<gene>
    <name evidence="2" type="ORF">SLS53_006183</name>
</gene>
<evidence type="ECO:0000313" key="2">
    <source>
        <dbReference type="EMBL" id="KAK7738371.1"/>
    </source>
</evidence>
<protein>
    <submittedName>
        <fullName evidence="2">Uncharacterized protein</fullName>
    </submittedName>
</protein>
<dbReference type="EMBL" id="JAJSPL020000026">
    <property type="protein sequence ID" value="KAK7738371.1"/>
    <property type="molecule type" value="Genomic_DNA"/>
</dbReference>
<organism evidence="2 3">
    <name type="scientific">Cytospora paraplurivora</name>
    <dbReference type="NCBI Taxonomy" id="2898453"/>
    <lineage>
        <taxon>Eukaryota</taxon>
        <taxon>Fungi</taxon>
        <taxon>Dikarya</taxon>
        <taxon>Ascomycota</taxon>
        <taxon>Pezizomycotina</taxon>
        <taxon>Sordariomycetes</taxon>
        <taxon>Sordariomycetidae</taxon>
        <taxon>Diaporthales</taxon>
        <taxon>Cytosporaceae</taxon>
        <taxon>Cytospora</taxon>
    </lineage>
</organism>
<accession>A0AAN9YF28</accession>
<dbReference type="Proteomes" id="UP001320245">
    <property type="component" value="Unassembled WGS sequence"/>
</dbReference>
<dbReference type="AlphaFoldDB" id="A0AAN9YF28"/>
<name>A0AAN9YF28_9PEZI</name>
<sequence length="265" mass="29677">MDMKGYGTWKNLVYNCLGRNDTKDQSTWKCLGEFAAGLPSPFLVAHHPGALPKTYEKRPRRPSPIPGEPAMYEKDTAPVEDERDYDNAWHEMLESLHNALKHTYYAVSGRMAMTAWGCDRRARDAMSIICPIDSKAAAMIWAVSTGGRSTITDAEPDIWTFQAQSSSSKSFHGRPYIWRIGLRWVPEKVFEKMPQIGKILTYGGNPHTGEYRTACVNNLTLPAILDNCASAWADNLAKGALHERLEAVAEDIFSILDRIKGLNTQ</sequence>
<feature type="region of interest" description="Disordered" evidence="1">
    <location>
        <begin position="53"/>
        <end position="72"/>
    </location>
</feature>